<reference evidence="1 2" key="2">
    <citation type="submission" date="2018-10" db="EMBL/GenBank/DDBJ databases">
        <authorList>
            <consortium name="Pathogen Informatics"/>
        </authorList>
    </citation>
    <scope>NUCLEOTIDE SEQUENCE [LARGE SCALE GENOMIC DNA]</scope>
</reference>
<reference evidence="3" key="1">
    <citation type="submission" date="2017-02" db="UniProtKB">
        <authorList>
            <consortium name="WormBaseParasite"/>
        </authorList>
    </citation>
    <scope>IDENTIFICATION</scope>
</reference>
<dbReference type="InterPro" id="IPR011990">
    <property type="entry name" value="TPR-like_helical_dom_sf"/>
</dbReference>
<dbReference type="EMBL" id="UXUI01012347">
    <property type="protein sequence ID" value="VDD96840.1"/>
    <property type="molecule type" value="Genomic_DNA"/>
</dbReference>
<name>A0A0N4VN45_ENTVE</name>
<sequence>MVVQSDHARMVDDFLTRLTRLHLSLQHYKEAAETIGTAMDNYMALKVIEFKHSLCLKGIRSIRNIYEKTLIGTYPEVGQVRQLGLCAVLVQLARRDSVAATQFFHKATS</sequence>
<evidence type="ECO:0000313" key="1">
    <source>
        <dbReference type="EMBL" id="VDD96840.1"/>
    </source>
</evidence>
<gene>
    <name evidence="1" type="ORF">EVEC_LOCUS11591</name>
</gene>
<dbReference type="Proteomes" id="UP000274131">
    <property type="component" value="Unassembled WGS sequence"/>
</dbReference>
<dbReference type="AlphaFoldDB" id="A0A0N4VN45"/>
<evidence type="ECO:0000313" key="2">
    <source>
        <dbReference type="Proteomes" id="UP000274131"/>
    </source>
</evidence>
<proteinExistence type="predicted"/>
<organism evidence="3">
    <name type="scientific">Enterobius vermicularis</name>
    <name type="common">Human pinworm</name>
    <dbReference type="NCBI Taxonomy" id="51028"/>
    <lineage>
        <taxon>Eukaryota</taxon>
        <taxon>Metazoa</taxon>
        <taxon>Ecdysozoa</taxon>
        <taxon>Nematoda</taxon>
        <taxon>Chromadorea</taxon>
        <taxon>Rhabditida</taxon>
        <taxon>Spirurina</taxon>
        <taxon>Oxyuridomorpha</taxon>
        <taxon>Oxyuroidea</taxon>
        <taxon>Oxyuridae</taxon>
        <taxon>Enterobius</taxon>
    </lineage>
</organism>
<evidence type="ECO:0000313" key="3">
    <source>
        <dbReference type="WBParaSite" id="EVEC_0001239101-mRNA-1"/>
    </source>
</evidence>
<dbReference type="WBParaSite" id="EVEC_0001239101-mRNA-1">
    <property type="protein sequence ID" value="EVEC_0001239101-mRNA-1"/>
    <property type="gene ID" value="EVEC_0001239101"/>
</dbReference>
<accession>A0A0N4VN45</accession>
<protein>
    <submittedName>
        <fullName evidence="3">PCI domain-containing protein</fullName>
    </submittedName>
</protein>
<keyword evidence="2" id="KW-1185">Reference proteome</keyword>
<dbReference type="Gene3D" id="1.25.40.10">
    <property type="entry name" value="Tetratricopeptide repeat domain"/>
    <property type="match status" value="1"/>
</dbReference>
<dbReference type="OrthoDB" id="26569at2759"/>